<dbReference type="InterPro" id="IPR043128">
    <property type="entry name" value="Rev_trsase/Diguanyl_cyclase"/>
</dbReference>
<dbReference type="Proteomes" id="UP000265520">
    <property type="component" value="Unassembled WGS sequence"/>
</dbReference>
<dbReference type="SUPFAM" id="SSF56672">
    <property type="entry name" value="DNA/RNA polymerases"/>
    <property type="match status" value="1"/>
</dbReference>
<dbReference type="InterPro" id="IPR041577">
    <property type="entry name" value="RT_RNaseH_2"/>
</dbReference>
<sequence length="197" mass="22275">DMMEETMEVFMDDFSVFDKSFDSCLSNLNAVLKRGIEVDQAKIEVIKDLPPPLNVKGVRSFLGHAGFYRRFIKDFSKISKPISSLLVKDAIFNFDDACLDAFNCKLVTAPVIVVPQWDLPFELMCDASDYAVGAVLGQHHGKLFHVIYYSSKVLNENQINYTTTEKELLAVVYALEKFRPYLIGSKTLDMDAPSTRI</sequence>
<dbReference type="PANTHER" id="PTHR34072">
    <property type="entry name" value="ENZYMATIC POLYPROTEIN-RELATED"/>
    <property type="match status" value="1"/>
</dbReference>
<dbReference type="Pfam" id="PF17919">
    <property type="entry name" value="RT_RNaseH_2"/>
    <property type="match status" value="1"/>
</dbReference>
<keyword evidence="3" id="KW-1185">Reference proteome</keyword>
<protein>
    <recommendedName>
        <fullName evidence="1">Reverse transcriptase/retrotransposon-derived protein RNase H-like domain-containing protein</fullName>
    </recommendedName>
</protein>
<dbReference type="CDD" id="cd09274">
    <property type="entry name" value="RNase_HI_RT_Ty3"/>
    <property type="match status" value="1"/>
</dbReference>
<dbReference type="InterPro" id="IPR043502">
    <property type="entry name" value="DNA/RNA_pol_sf"/>
</dbReference>
<comment type="caution">
    <text evidence="2">The sequence shown here is derived from an EMBL/GenBank/DDBJ whole genome shotgun (WGS) entry which is preliminary data.</text>
</comment>
<evidence type="ECO:0000259" key="1">
    <source>
        <dbReference type="Pfam" id="PF17919"/>
    </source>
</evidence>
<reference evidence="2 3" key="1">
    <citation type="journal article" date="2018" name="Front. Plant Sci.">
        <title>Red Clover (Trifolium pratense) and Zigzag Clover (T. medium) - A Picture of Genomic Similarities and Differences.</title>
        <authorList>
            <person name="Dluhosova J."/>
            <person name="Istvanek J."/>
            <person name="Nedelnik J."/>
            <person name="Repkova J."/>
        </authorList>
    </citation>
    <scope>NUCLEOTIDE SEQUENCE [LARGE SCALE GENOMIC DNA]</scope>
    <source>
        <strain evidence="3">cv. 10/8</strain>
        <tissue evidence="2">Leaf</tissue>
    </source>
</reference>
<dbReference type="FunFam" id="3.30.70.270:FF:000020">
    <property type="entry name" value="Transposon Tf2-6 polyprotein-like Protein"/>
    <property type="match status" value="1"/>
</dbReference>
<name>A0A392PF10_9FABA</name>
<dbReference type="Gene3D" id="3.30.70.270">
    <property type="match status" value="1"/>
</dbReference>
<gene>
    <name evidence="2" type="ORF">A2U01_0031151</name>
</gene>
<evidence type="ECO:0000313" key="2">
    <source>
        <dbReference type="EMBL" id="MCI10060.1"/>
    </source>
</evidence>
<evidence type="ECO:0000313" key="3">
    <source>
        <dbReference type="Proteomes" id="UP000265520"/>
    </source>
</evidence>
<dbReference type="FunFam" id="3.10.20.370:FF:000001">
    <property type="entry name" value="Retrovirus-related Pol polyprotein from transposon 17.6-like protein"/>
    <property type="match status" value="1"/>
</dbReference>
<feature type="non-terminal residue" evidence="2">
    <location>
        <position position="1"/>
    </location>
</feature>
<dbReference type="AlphaFoldDB" id="A0A392PF10"/>
<accession>A0A392PF10</accession>
<dbReference type="EMBL" id="LXQA010074875">
    <property type="protein sequence ID" value="MCI10060.1"/>
    <property type="molecule type" value="Genomic_DNA"/>
</dbReference>
<proteinExistence type="predicted"/>
<organism evidence="2 3">
    <name type="scientific">Trifolium medium</name>
    <dbReference type="NCBI Taxonomy" id="97028"/>
    <lineage>
        <taxon>Eukaryota</taxon>
        <taxon>Viridiplantae</taxon>
        <taxon>Streptophyta</taxon>
        <taxon>Embryophyta</taxon>
        <taxon>Tracheophyta</taxon>
        <taxon>Spermatophyta</taxon>
        <taxon>Magnoliopsida</taxon>
        <taxon>eudicotyledons</taxon>
        <taxon>Gunneridae</taxon>
        <taxon>Pentapetalae</taxon>
        <taxon>rosids</taxon>
        <taxon>fabids</taxon>
        <taxon>Fabales</taxon>
        <taxon>Fabaceae</taxon>
        <taxon>Papilionoideae</taxon>
        <taxon>50 kb inversion clade</taxon>
        <taxon>NPAAA clade</taxon>
        <taxon>Hologalegina</taxon>
        <taxon>IRL clade</taxon>
        <taxon>Trifolieae</taxon>
        <taxon>Trifolium</taxon>
    </lineage>
</organism>
<feature type="domain" description="Reverse transcriptase/retrotransposon-derived protein RNase H-like" evidence="1">
    <location>
        <begin position="100"/>
        <end position="186"/>
    </location>
</feature>
<dbReference type="PANTHER" id="PTHR34072:SF52">
    <property type="entry name" value="RIBONUCLEASE H"/>
    <property type="match status" value="1"/>
</dbReference>